<evidence type="ECO:0000313" key="3">
    <source>
        <dbReference type="EMBL" id="GLB37369.1"/>
    </source>
</evidence>
<dbReference type="Pfam" id="PF25823">
    <property type="entry name" value="Ams2-SPT21_N"/>
    <property type="match status" value="1"/>
</dbReference>
<feature type="compositionally biased region" description="Basic and acidic residues" evidence="1">
    <location>
        <begin position="512"/>
        <end position="525"/>
    </location>
</feature>
<evidence type="ECO:0000259" key="2">
    <source>
        <dbReference type="Pfam" id="PF25823"/>
    </source>
</evidence>
<dbReference type="PANTHER" id="PTHR39147:SF1">
    <property type="entry name" value="PROTEIN SPT21"/>
    <property type="match status" value="1"/>
</dbReference>
<feature type="compositionally biased region" description="Polar residues" evidence="1">
    <location>
        <begin position="562"/>
        <end position="584"/>
    </location>
</feature>
<sequence length="1192" mass="128113">METRNLPLRILYTINSSPQYILARSSSPCPVVLVPPIQNASHTDRSAATQSTISETESRPKFGTAPLKTCLDAICRSSPELLQDPSRDFSVYVLDPLESNSAPAPVNISSSGPGFQDCKASASPSKHPRGVAVGFGLMSWAMAADAKDSSAVTGTLIKLGTGQEALEIIFALRETAAMEKTSLPAALRSWVQPPYPLAKLGGVYASNSHLDFKHPSGNSTSTASSSYAISTHSIATTSSQTVENPTDPPFGAIPSSRGTSSTLPSSHASYSADVATLATIASIQMRSQQKRAKSKSKKAVKPPFINPEISEADRLLLSEDVYVGPVKKKGRPVNATASGSGSGSSNDTTSRRNSEASSPTIVESEEACTTKPVGSVEPGIPCTSFTPTSHACKAQSPKQSPNQQCASLPFVSTPLVRPPRNPEPPVLLDILAALSVSSSSTDPNIQNAALLAALNAIDSTPAAGSSTSPEKTPHPALVNALRELLSAVSQQDLPPKLQPDHHPSHNGHNRTHSPDDDVILLDKENVNPTAFRRRSERDGKVQVAGSSPSLTGVGTVLGPSYSAVNESPPHNRSLSTRSNGTSNAIPVGPTLAKPSTNAGLRRKRTLSDVMDERESEKDKGKGKERELQERRDGHRHAHSSTARTDLSANRHYPRLILDGLQPQRKGTNSYYRTGMEPWTSPPRQKDENSAQQPIIVNDSPQAPRAPATSPLRPKATQPQARRRYVIPTWARTETALQPRLSQEAQRALEVAEEQKRKEREGTKRRGANRGEKVNKKQRVGRSASPTKLVTSGCQAEATARQPTQRPPPVTLASDCPVFAMASAMQDRIAAFASPSAPFGSNSSGSVADDRVTLPRTPPRKRHSDLFSPGEGDSLFTPIPIAPVSDPCSSTVTPMRSRSQVPTSSPKKGNRTPSRKAMATAEHENDASAEESDDDDIEDALNRELDVLQNLDMPSSSQTAANDVDMDDGIRPDREDVTEQDNCPEDDGHDGHVDPPRQHWEGLPPSSPLPPTSPILTPQDEEPFSDDMELPTATSDAEPWPTDSEAPESSFSEHDLSTCTDEGLAEFFKDNDFTSLFPPAATQPDFGSDTQSKMDLFDQFTNHNLRSDSADQNLGMNVDPTFDLFQDGLTDLDFTEFWETFKPLVQDQKDAAAAGNAQLEIGQRSDGQDLEVTSVDHVKLAEDVQALFSGCLM</sequence>
<dbReference type="InterPro" id="IPR057725">
    <property type="entry name" value="Ams2-SPT21_N"/>
</dbReference>
<feature type="compositionally biased region" description="Low complexity" evidence="1">
    <location>
        <begin position="254"/>
        <end position="266"/>
    </location>
</feature>
<feature type="compositionally biased region" description="Acidic residues" evidence="1">
    <location>
        <begin position="926"/>
        <end position="938"/>
    </location>
</feature>
<feature type="compositionally biased region" description="Low complexity" evidence="1">
    <location>
        <begin position="833"/>
        <end position="845"/>
    </location>
</feature>
<feature type="region of interest" description="Disordered" evidence="1">
    <location>
        <begin position="328"/>
        <end position="373"/>
    </location>
</feature>
<feature type="compositionally biased region" description="Acidic residues" evidence="1">
    <location>
        <begin position="977"/>
        <end position="987"/>
    </location>
</feature>
<feature type="region of interest" description="Disordered" evidence="1">
    <location>
        <begin position="736"/>
        <end position="812"/>
    </location>
</feature>
<feature type="compositionally biased region" description="Polar residues" evidence="1">
    <location>
        <begin position="689"/>
        <end position="700"/>
    </location>
</feature>
<dbReference type="OrthoDB" id="3199820at2759"/>
<name>A0A9P3PKZ0_LYOSH</name>
<dbReference type="Proteomes" id="UP001063166">
    <property type="component" value="Unassembled WGS sequence"/>
</dbReference>
<proteinExistence type="predicted"/>
<evidence type="ECO:0000256" key="1">
    <source>
        <dbReference type="SAM" id="MobiDB-lite"/>
    </source>
</evidence>
<dbReference type="AlphaFoldDB" id="A0A9P3PKZ0"/>
<feature type="compositionally biased region" description="Basic and acidic residues" evidence="1">
    <location>
        <begin position="967"/>
        <end position="976"/>
    </location>
</feature>
<feature type="compositionally biased region" description="Basic and acidic residues" evidence="1">
    <location>
        <begin position="610"/>
        <end position="632"/>
    </location>
</feature>
<feature type="compositionally biased region" description="Polar residues" evidence="1">
    <location>
        <begin position="886"/>
        <end position="906"/>
    </location>
</feature>
<feature type="domain" description="Ams2/SPT21 N-terminal" evidence="2">
    <location>
        <begin position="56"/>
        <end position="100"/>
    </location>
</feature>
<comment type="caution">
    <text evidence="3">The sequence shown here is derived from an EMBL/GenBank/DDBJ whole genome shotgun (WGS) entry which is preliminary data.</text>
</comment>
<feature type="region of interest" description="Disordered" evidence="1">
    <location>
        <begin position="235"/>
        <end position="267"/>
    </location>
</feature>
<protein>
    <recommendedName>
        <fullName evidence="2">Ams2/SPT21 N-terminal domain-containing protein</fullName>
    </recommendedName>
</protein>
<feature type="compositionally biased region" description="Basic and acidic residues" evidence="1">
    <location>
        <begin position="988"/>
        <end position="999"/>
    </location>
</feature>
<organism evidence="3 4">
    <name type="scientific">Lyophyllum shimeji</name>
    <name type="common">Hon-shimeji</name>
    <name type="synonym">Tricholoma shimeji</name>
    <dbReference type="NCBI Taxonomy" id="47721"/>
    <lineage>
        <taxon>Eukaryota</taxon>
        <taxon>Fungi</taxon>
        <taxon>Dikarya</taxon>
        <taxon>Basidiomycota</taxon>
        <taxon>Agaricomycotina</taxon>
        <taxon>Agaricomycetes</taxon>
        <taxon>Agaricomycetidae</taxon>
        <taxon>Agaricales</taxon>
        <taxon>Tricholomatineae</taxon>
        <taxon>Lyophyllaceae</taxon>
        <taxon>Lyophyllum</taxon>
    </lineage>
</organism>
<reference evidence="3" key="1">
    <citation type="submission" date="2022-07" db="EMBL/GenBank/DDBJ databases">
        <title>The genome of Lyophyllum shimeji provides insight into the initial evolution of ectomycorrhizal fungal genome.</title>
        <authorList>
            <person name="Kobayashi Y."/>
            <person name="Shibata T."/>
            <person name="Hirakawa H."/>
            <person name="Shigenobu S."/>
            <person name="Nishiyama T."/>
            <person name="Yamada A."/>
            <person name="Hasebe M."/>
            <person name="Kawaguchi M."/>
        </authorList>
    </citation>
    <scope>NUCLEOTIDE SEQUENCE</scope>
    <source>
        <strain evidence="3">AT787</strain>
    </source>
</reference>
<feature type="compositionally biased region" description="Polar residues" evidence="1">
    <location>
        <begin position="951"/>
        <end position="960"/>
    </location>
</feature>
<keyword evidence="4" id="KW-1185">Reference proteome</keyword>
<dbReference type="PANTHER" id="PTHR39147">
    <property type="entry name" value="PROTEIN SPT21"/>
    <property type="match status" value="1"/>
</dbReference>
<feature type="compositionally biased region" description="Polar residues" evidence="1">
    <location>
        <begin position="783"/>
        <end position="793"/>
    </location>
</feature>
<feature type="compositionally biased region" description="Basic and acidic residues" evidence="1">
    <location>
        <begin position="752"/>
        <end position="774"/>
    </location>
</feature>
<feature type="compositionally biased region" description="Low complexity" evidence="1">
    <location>
        <begin position="334"/>
        <end position="348"/>
    </location>
</feature>
<evidence type="ECO:0000313" key="4">
    <source>
        <dbReference type="Proteomes" id="UP001063166"/>
    </source>
</evidence>
<dbReference type="EMBL" id="BRPK01000004">
    <property type="protein sequence ID" value="GLB37369.1"/>
    <property type="molecule type" value="Genomic_DNA"/>
</dbReference>
<accession>A0A9P3PKZ0</accession>
<feature type="region of interest" description="Disordered" evidence="1">
    <location>
        <begin position="493"/>
        <end position="723"/>
    </location>
</feature>
<feature type="region of interest" description="Disordered" evidence="1">
    <location>
        <begin position="833"/>
        <end position="1056"/>
    </location>
</feature>
<feature type="compositionally biased region" description="Acidic residues" evidence="1">
    <location>
        <begin position="1018"/>
        <end position="1028"/>
    </location>
</feature>
<gene>
    <name evidence="3" type="ORF">LshimejAT787_0404200</name>
</gene>
<dbReference type="InterPro" id="IPR042403">
    <property type="entry name" value="Spt21/Ams2"/>
</dbReference>